<feature type="region of interest" description="Disordered" evidence="1">
    <location>
        <begin position="1"/>
        <end position="48"/>
    </location>
</feature>
<accession>A0ABW7HBF8</accession>
<dbReference type="Proteomes" id="UP001606134">
    <property type="component" value="Unassembled WGS sequence"/>
</dbReference>
<reference evidence="2 3" key="1">
    <citation type="submission" date="2024-08" db="EMBL/GenBank/DDBJ databases">
        <authorList>
            <person name="Lu H."/>
        </authorList>
    </citation>
    <scope>NUCLEOTIDE SEQUENCE [LARGE SCALE GENOMIC DNA]</scope>
    <source>
        <strain evidence="2 3">BYS78W</strain>
    </source>
</reference>
<organism evidence="2 3">
    <name type="scientific">Pelomonas candidula</name>
    <dbReference type="NCBI Taxonomy" id="3299025"/>
    <lineage>
        <taxon>Bacteria</taxon>
        <taxon>Pseudomonadati</taxon>
        <taxon>Pseudomonadota</taxon>
        <taxon>Betaproteobacteria</taxon>
        <taxon>Burkholderiales</taxon>
        <taxon>Sphaerotilaceae</taxon>
        <taxon>Roseateles</taxon>
    </lineage>
</organism>
<sequence>MSPSSKEYLGRSPEGTPMLAALSREHIDRSGRLGSGPALGPKKFTTKT</sequence>
<evidence type="ECO:0000313" key="2">
    <source>
        <dbReference type="EMBL" id="MFG6487249.1"/>
    </source>
</evidence>
<protein>
    <submittedName>
        <fullName evidence="2">Uncharacterized protein</fullName>
    </submittedName>
</protein>
<dbReference type="EMBL" id="JBIGIC010000005">
    <property type="protein sequence ID" value="MFG6487249.1"/>
    <property type="molecule type" value="Genomic_DNA"/>
</dbReference>
<proteinExistence type="predicted"/>
<gene>
    <name evidence="2" type="ORF">ACG04R_11260</name>
</gene>
<name>A0ABW7HBF8_9BURK</name>
<keyword evidence="3" id="KW-1185">Reference proteome</keyword>
<comment type="caution">
    <text evidence="2">The sequence shown here is derived from an EMBL/GenBank/DDBJ whole genome shotgun (WGS) entry which is preliminary data.</text>
</comment>
<evidence type="ECO:0000256" key="1">
    <source>
        <dbReference type="SAM" id="MobiDB-lite"/>
    </source>
</evidence>
<evidence type="ECO:0000313" key="3">
    <source>
        <dbReference type="Proteomes" id="UP001606134"/>
    </source>
</evidence>